<dbReference type="InterPro" id="IPR028978">
    <property type="entry name" value="Chorismate_lyase_/UTRA_dom_sf"/>
</dbReference>
<evidence type="ECO:0008006" key="3">
    <source>
        <dbReference type="Google" id="ProtNLM"/>
    </source>
</evidence>
<dbReference type="GeneID" id="89477450"/>
<accession>A0A094ZE62</accession>
<proteinExistence type="predicted"/>
<reference evidence="1 2" key="1">
    <citation type="submission" date="2014-06" db="EMBL/GenBank/DDBJ databases">
        <title>Functional and comparative genomic analyses of the Drosophila gut microbiota identify candidate symbiosis factors.</title>
        <authorList>
            <person name="Newell P.D."/>
            <person name="Chaston J.M."/>
            <person name="Douglas A.E."/>
        </authorList>
    </citation>
    <scope>NUCLEOTIDE SEQUENCE [LARGE SCALE GENOMIC DNA]</scope>
    <source>
        <strain evidence="1 2">DmCS_006</strain>
    </source>
</reference>
<evidence type="ECO:0000313" key="1">
    <source>
        <dbReference type="EMBL" id="KGB20911.1"/>
    </source>
</evidence>
<dbReference type="SUPFAM" id="SSF64288">
    <property type="entry name" value="Chorismate lyase-like"/>
    <property type="match status" value="1"/>
</dbReference>
<sequence length="226" mass="24840">MQKIRSVSPSASALPSAWRDTAPHRLMLTALLNMLDNALLTTDSATRTLEHWCRTHHLAGGTPAAPAVRAILVDTPQRPCPDSLRVHLALPAQGEKALRYRHVRLMCGSLVLSDAENWYLPERLTAKMNTALETTDTPFGRAIADLAFTRQLVVAERLWSPLPQGWENTPIPAGTGETLDLAPQTLRHQAVLHQPDGLPLSAVIETYTSAAFHFPPPDMPDDQTKN</sequence>
<keyword evidence="2" id="KW-1185">Reference proteome</keyword>
<dbReference type="RefSeq" id="WP_035382262.1">
    <property type="nucleotide sequence ID" value="NZ_JACAOJ010000043.1"/>
</dbReference>
<dbReference type="Gene3D" id="3.40.1410.10">
    <property type="entry name" value="Chorismate lyase-like"/>
    <property type="match status" value="1"/>
</dbReference>
<dbReference type="Proteomes" id="UP000029448">
    <property type="component" value="Unassembled WGS sequence"/>
</dbReference>
<dbReference type="PATRIC" id="fig|104102.7.peg.3230"/>
<name>A0A094ZE62_9PROT</name>
<gene>
    <name evidence="1" type="ORF">AtDm6_3276</name>
</gene>
<protein>
    <recommendedName>
        <fullName evidence="3">Chorismate lyase</fullName>
    </recommendedName>
</protein>
<evidence type="ECO:0000313" key="2">
    <source>
        <dbReference type="Proteomes" id="UP000029448"/>
    </source>
</evidence>
<comment type="caution">
    <text evidence="1">The sequence shown here is derived from an EMBL/GenBank/DDBJ whole genome shotgun (WGS) entry which is preliminary data.</text>
</comment>
<dbReference type="STRING" id="104102.AtDm6_3276"/>
<organism evidence="1 2">
    <name type="scientific">Acetobacter tropicalis</name>
    <dbReference type="NCBI Taxonomy" id="104102"/>
    <lineage>
        <taxon>Bacteria</taxon>
        <taxon>Pseudomonadati</taxon>
        <taxon>Pseudomonadota</taxon>
        <taxon>Alphaproteobacteria</taxon>
        <taxon>Acetobacterales</taxon>
        <taxon>Acetobacteraceae</taxon>
        <taxon>Acetobacter</taxon>
    </lineage>
</organism>
<dbReference type="EMBL" id="JOKM01000106">
    <property type="protein sequence ID" value="KGB20911.1"/>
    <property type="molecule type" value="Genomic_DNA"/>
</dbReference>
<dbReference type="AlphaFoldDB" id="A0A094ZE62"/>